<evidence type="ECO:0000313" key="7">
    <source>
        <dbReference type="Proteomes" id="UP000241494"/>
    </source>
</evidence>
<keyword evidence="5" id="KW-1185">Reference proteome</keyword>
<evidence type="ECO:0000313" key="4">
    <source>
        <dbReference type="EMBL" id="AOV58301.1"/>
    </source>
</evidence>
<dbReference type="EMBL" id="HQ634177">
    <property type="protein sequence ID" value="AGH26784.1"/>
    <property type="molecule type" value="Genomic_DNA"/>
</dbReference>
<dbReference type="Proteomes" id="UP000241610">
    <property type="component" value="Segment"/>
</dbReference>
<evidence type="ECO:0000313" key="2">
    <source>
        <dbReference type="EMBL" id="AOV57301.1"/>
    </source>
</evidence>
<reference evidence="1 5" key="1">
    <citation type="submission" date="2010-11" db="EMBL/GenBank/DDBJ databases">
        <title>The Genome Sequence of Synechococcus phage S-CAM1 0208SB26.</title>
        <authorList>
            <consortium name="The Broad Institute Genome Sequencing Platform"/>
            <person name="Henn M.R."/>
            <person name="Martiny J."/>
            <person name="Weihe C."/>
            <person name="Levin J."/>
            <person name="Malboeuf C."/>
            <person name="Casali M."/>
            <person name="Russ C."/>
            <person name="Lennon N."/>
            <person name="Chapman S.B."/>
            <person name="Erlich R."/>
            <person name="Young S.K."/>
            <person name="Yandava C."/>
            <person name="Zeng Q."/>
            <person name="Alvarado L."/>
            <person name="Anderson S."/>
            <person name="Berlin A."/>
            <person name="Chen Z."/>
            <person name="Freedman E."/>
            <person name="Gellesch M."/>
            <person name="Goldberg J."/>
            <person name="Green L."/>
            <person name="Griggs A."/>
            <person name="Gujja S."/>
            <person name="Heilman E.R."/>
            <person name="Heiman D."/>
            <person name="Hollinger A."/>
            <person name="Howarth C."/>
            <person name="Larson L."/>
            <person name="Mehta T."/>
            <person name="Pearson M."/>
            <person name="Roberts A."/>
            <person name="Ryan E."/>
            <person name="Saif S."/>
            <person name="Shea T."/>
            <person name="Shenoy N."/>
            <person name="Sisk P."/>
            <person name="Stolte C."/>
            <person name="Sykes S."/>
            <person name="White J."/>
            <person name="Haas B."/>
            <person name="Nusbaum C."/>
            <person name="Birren B."/>
        </authorList>
    </citation>
    <scope>NUCLEOTIDE SEQUENCE [LARGE SCALE GENOMIC DNA]</scope>
    <source>
        <strain evidence="1 5">S-CAM1</strain>
    </source>
</reference>
<dbReference type="RefSeq" id="YP_007672962.1">
    <property type="nucleotide sequence ID" value="NC_020837.1"/>
</dbReference>
<evidence type="ECO:0000313" key="3">
    <source>
        <dbReference type="EMBL" id="AOV58051.1"/>
    </source>
</evidence>
<dbReference type="Proteomes" id="UP000241265">
    <property type="component" value="Genome"/>
</dbReference>
<sequence length="72" mass="8164">MEHFFSDTSFLDKLHKLSAISSNTMDTETTPMSNSLSQNVATTLDEAFIMALEERAAALEVTVDYYMEEFFV</sequence>
<dbReference type="Proteomes" id="UP000241494">
    <property type="component" value="Segment"/>
</dbReference>
<accession>M4QET2</accession>
<dbReference type="EMBL" id="KU686196">
    <property type="protein sequence ID" value="AOV58301.1"/>
    <property type="molecule type" value="Genomic_DNA"/>
</dbReference>
<evidence type="ECO:0000313" key="6">
    <source>
        <dbReference type="Proteomes" id="UP000241265"/>
    </source>
</evidence>
<dbReference type="EMBL" id="KU686192">
    <property type="protein sequence ID" value="AOV57301.1"/>
    <property type="molecule type" value="Genomic_DNA"/>
</dbReference>
<dbReference type="GeneID" id="15009460"/>
<evidence type="ECO:0000313" key="5">
    <source>
        <dbReference type="Proteomes" id="UP000203521"/>
    </source>
</evidence>
<reference evidence="6 7" key="2">
    <citation type="journal article" date="2016" name="Virology">
        <title>The genomic content and context of auxiliary metabolic genes in marine cyanomyoviruses.</title>
        <authorList>
            <person name="Crummett L.T."/>
            <person name="Puxty R.J."/>
            <person name="Weihe C."/>
            <person name="Marston M.F."/>
            <person name="Martiny J.B."/>
        </authorList>
    </citation>
    <scope>NUCLEOTIDE SEQUENCE [LARGE SCALE GENOMIC DNA]</scope>
    <source>
        <strain evidence="2">0309SB33</strain>
        <strain evidence="3">0810SB17</strain>
        <strain evidence="4">0910CC29</strain>
    </source>
</reference>
<dbReference type="Proteomes" id="UP000203521">
    <property type="component" value="Segment"/>
</dbReference>
<evidence type="ECO:0000313" key="1">
    <source>
        <dbReference type="EMBL" id="AGH26784.1"/>
    </source>
</evidence>
<gene>
    <name evidence="4" type="ORF">C290910_046</name>
    <name evidence="2" type="ORF">N330309_046</name>
    <name evidence="3" type="ORF">S170810_046</name>
    <name evidence="1" type="ORF">SXBG_00047</name>
</gene>
<dbReference type="KEGG" id="vg:15009460"/>
<name>M4QET2_9CAUD</name>
<proteinExistence type="predicted"/>
<protein>
    <submittedName>
        <fullName evidence="1">Uncharacterized protein</fullName>
    </submittedName>
</protein>
<dbReference type="EMBL" id="KU686195">
    <property type="protein sequence ID" value="AOV58051.1"/>
    <property type="molecule type" value="Genomic_DNA"/>
</dbReference>
<organism evidence="1 5">
    <name type="scientific">Synechococcus phage S-CAM1</name>
    <dbReference type="NCBI Taxonomy" id="754037"/>
    <lineage>
        <taxon>Viruses</taxon>
        <taxon>Duplodnaviria</taxon>
        <taxon>Heunggongvirae</taxon>
        <taxon>Uroviricota</taxon>
        <taxon>Caudoviricetes</taxon>
        <taxon>Pantevenvirales</taxon>
        <taxon>Kyanoviridae</taxon>
        <taxon>Anaposvirus</taxon>
        <taxon>Anaposvirus socalone</taxon>
    </lineage>
</organism>